<dbReference type="GO" id="GO:0006654">
    <property type="term" value="P:phosphatidic acid biosynthetic process"/>
    <property type="evidence" value="ECO:0007669"/>
    <property type="project" value="TreeGrafter"/>
</dbReference>
<dbReference type="GO" id="GO:0004806">
    <property type="term" value="F:triacylglycerol lipase activity"/>
    <property type="evidence" value="ECO:0007669"/>
    <property type="project" value="TreeGrafter"/>
</dbReference>
<dbReference type="GO" id="GO:0000140">
    <property type="term" value="F:acylglycerone-phosphate reductase (NADP+) activity"/>
    <property type="evidence" value="ECO:0007669"/>
    <property type="project" value="TreeGrafter"/>
</dbReference>
<proteinExistence type="inferred from homology"/>
<evidence type="ECO:0000256" key="4">
    <source>
        <dbReference type="RuleBase" id="RU000363"/>
    </source>
</evidence>
<dbReference type="PANTHER" id="PTHR44169">
    <property type="entry name" value="NADPH-DEPENDENT 1-ACYLDIHYDROXYACETONE PHOSPHATE REDUCTASE"/>
    <property type="match status" value="1"/>
</dbReference>
<comment type="similarity">
    <text evidence="1 4">Belongs to the short-chain dehydrogenases/reductases (SDR) family.</text>
</comment>
<dbReference type="GO" id="GO:0005783">
    <property type="term" value="C:endoplasmic reticulum"/>
    <property type="evidence" value="ECO:0007669"/>
    <property type="project" value="TreeGrafter"/>
</dbReference>
<dbReference type="Gene3D" id="3.40.50.720">
    <property type="entry name" value="NAD(P)-binding Rossmann-like Domain"/>
    <property type="match status" value="1"/>
</dbReference>
<evidence type="ECO:0000256" key="2">
    <source>
        <dbReference type="ARBA" id="ARBA00022857"/>
    </source>
</evidence>
<dbReference type="AlphaFoldDB" id="A0AA39V3L8"/>
<accession>A0AA39V3L8</accession>
<evidence type="ECO:0000256" key="1">
    <source>
        <dbReference type="ARBA" id="ARBA00006484"/>
    </source>
</evidence>
<dbReference type="PANTHER" id="PTHR44169:SF6">
    <property type="entry name" value="NADPH-DEPENDENT 1-ACYLDIHYDROXYACETONE PHOSPHATE REDUCTASE"/>
    <property type="match status" value="1"/>
</dbReference>
<dbReference type="PRINTS" id="PR00081">
    <property type="entry name" value="GDHRDH"/>
</dbReference>
<evidence type="ECO:0008006" key="7">
    <source>
        <dbReference type="Google" id="ProtNLM"/>
    </source>
</evidence>
<dbReference type="EMBL" id="JAFEKC020000004">
    <property type="protein sequence ID" value="KAK0514798.1"/>
    <property type="molecule type" value="Genomic_DNA"/>
</dbReference>
<dbReference type="PRINTS" id="PR00080">
    <property type="entry name" value="SDRFAMILY"/>
</dbReference>
<keyword evidence="3" id="KW-0560">Oxidoreductase</keyword>
<dbReference type="PROSITE" id="PS00061">
    <property type="entry name" value="ADH_SHORT"/>
    <property type="match status" value="1"/>
</dbReference>
<comment type="caution">
    <text evidence="5">The sequence shown here is derived from an EMBL/GenBank/DDBJ whole genome shotgun (WGS) entry which is preliminary data.</text>
</comment>
<sequence>MTLGGKKTVLITGCSPGGIGHKLAKAFHSRGLHVFATARNEKALADLTAVGIEALSLEVTSPEAILEVKRHVSERTGGSLDYLVNNAGRNYTVPALDIDFDEVLNVFDTNIISVMRLCQAFGPLIIQAKGTIIQIGSVAADLPYVFGSVYNASKAALHAYSNTLRVELAPFDVKVTVVVTGGVKSNISRTHRELPEGSLYIPLDKEYQRRQLYGQEKAMATEVYAEKVVEAVLQPAPAPWLWKGSQASLVWLVVNFFPRGFLQYYFTKLFKMDKLSKIATDQRKND</sequence>
<keyword evidence="2" id="KW-0521">NADP</keyword>
<dbReference type="InterPro" id="IPR002347">
    <property type="entry name" value="SDR_fam"/>
</dbReference>
<organism evidence="5 6">
    <name type="scientific">Cladonia borealis</name>
    <dbReference type="NCBI Taxonomy" id="184061"/>
    <lineage>
        <taxon>Eukaryota</taxon>
        <taxon>Fungi</taxon>
        <taxon>Dikarya</taxon>
        <taxon>Ascomycota</taxon>
        <taxon>Pezizomycotina</taxon>
        <taxon>Lecanoromycetes</taxon>
        <taxon>OSLEUM clade</taxon>
        <taxon>Lecanoromycetidae</taxon>
        <taxon>Lecanorales</taxon>
        <taxon>Lecanorineae</taxon>
        <taxon>Cladoniaceae</taxon>
        <taxon>Cladonia</taxon>
    </lineage>
</organism>
<dbReference type="InterPro" id="IPR020904">
    <property type="entry name" value="Sc_DH/Rdtase_CS"/>
</dbReference>
<protein>
    <recommendedName>
        <fullName evidence="7">NAD(P)-binding protein</fullName>
    </recommendedName>
</protein>
<dbReference type="Proteomes" id="UP001166286">
    <property type="component" value="Unassembled WGS sequence"/>
</dbReference>
<dbReference type="GO" id="GO:0019433">
    <property type="term" value="P:triglyceride catabolic process"/>
    <property type="evidence" value="ECO:0007669"/>
    <property type="project" value="TreeGrafter"/>
</dbReference>
<dbReference type="FunFam" id="3.40.50.720:FF:000261">
    <property type="entry name" value="NADPH-dependent 1-acyldihydroxyacetone phosphate reductase"/>
    <property type="match status" value="1"/>
</dbReference>
<reference evidence="5" key="1">
    <citation type="submission" date="2023-03" db="EMBL/GenBank/DDBJ databases">
        <title>Complete genome of Cladonia borealis.</title>
        <authorList>
            <person name="Park H."/>
        </authorList>
    </citation>
    <scope>NUCLEOTIDE SEQUENCE</scope>
    <source>
        <strain evidence="5">ANT050790</strain>
    </source>
</reference>
<dbReference type="InterPro" id="IPR036291">
    <property type="entry name" value="NAD(P)-bd_dom_sf"/>
</dbReference>
<evidence type="ECO:0000313" key="6">
    <source>
        <dbReference type="Proteomes" id="UP001166286"/>
    </source>
</evidence>
<dbReference type="SUPFAM" id="SSF51735">
    <property type="entry name" value="NAD(P)-binding Rossmann-fold domains"/>
    <property type="match status" value="1"/>
</dbReference>
<name>A0AA39V3L8_9LECA</name>
<dbReference type="GO" id="GO:0005811">
    <property type="term" value="C:lipid droplet"/>
    <property type="evidence" value="ECO:0007669"/>
    <property type="project" value="TreeGrafter"/>
</dbReference>
<evidence type="ECO:0000256" key="3">
    <source>
        <dbReference type="ARBA" id="ARBA00023002"/>
    </source>
</evidence>
<gene>
    <name evidence="5" type="ORF">JMJ35_002177</name>
</gene>
<evidence type="ECO:0000313" key="5">
    <source>
        <dbReference type="EMBL" id="KAK0514798.1"/>
    </source>
</evidence>
<dbReference type="Pfam" id="PF00106">
    <property type="entry name" value="adh_short"/>
    <property type="match status" value="1"/>
</dbReference>
<keyword evidence="6" id="KW-1185">Reference proteome</keyword>